<dbReference type="RefSeq" id="WP_344774879.1">
    <property type="nucleotide sequence ID" value="NZ_BAABAH010000005.1"/>
</dbReference>
<name>A0ABP7IH12_9ACTN</name>
<protein>
    <submittedName>
        <fullName evidence="1">Uncharacterized protein</fullName>
    </submittedName>
</protein>
<gene>
    <name evidence="1" type="ORF">GCM10022242_20030</name>
</gene>
<dbReference type="Proteomes" id="UP001501821">
    <property type="component" value="Unassembled WGS sequence"/>
</dbReference>
<evidence type="ECO:0000313" key="1">
    <source>
        <dbReference type="EMBL" id="GAA3818123.1"/>
    </source>
</evidence>
<sequence length="587" mass="56896">MRIRLRILGVTVALGTAAIGIPLLTSTPSAEAAGFTGGDLVVYRVGAPGGTLSNAAAPVFVDEFSPSGAPVGSTALPTTAADGNLPLTAAGESRSEGLISRSPDGRFVSVTGYAAAPGATGPGGTSLTATAPGTVARVVGIVDAHGGVDTSTALTGAGAPSIVRSAVTENGDDILATGGNGGVLAATLGGSSTSVSAGGAGSNLNQLSYQAGGLFTSGILDDRLALVGSGGNLTEVPGLPANLLTYGYAVLDLSPGVGWNGTTADTIYLANAAERAGTVDKYRYSGSTWTLAGSVDVPGVSGLVADVDGSSVSLAVTTPAKLLALTDPSGAGSTFGAGAPTVLASAAAGTEFRGVALAPTADPGPSLFVRTPTRDATVSIGGATVPVTAYATGGTVSGVTVKIGSATAHATKGAGNIWTADVPTAGLSAGNATITVTATNGDGTTTATRPVVLSGSSVPKGALAAGTHAPSESKIKQSGTWKAYSVDASPTGKGLKSTKKGASLTAKVYGKKLAISFTGGPTAGKVQIVVDGETPTVDLYSDGTKTVTKTFRFSGDLAAHTVVIKNTGSKSAKSTGTTVAVAVLKVS</sequence>
<dbReference type="EMBL" id="BAABAH010000005">
    <property type="protein sequence ID" value="GAA3818123.1"/>
    <property type="molecule type" value="Genomic_DNA"/>
</dbReference>
<accession>A0ABP7IH12</accession>
<proteinExistence type="predicted"/>
<evidence type="ECO:0000313" key="2">
    <source>
        <dbReference type="Proteomes" id="UP001501821"/>
    </source>
</evidence>
<dbReference type="Gene3D" id="2.60.120.260">
    <property type="entry name" value="Galactose-binding domain-like"/>
    <property type="match status" value="1"/>
</dbReference>
<reference evidence="2" key="1">
    <citation type="journal article" date="2019" name="Int. J. Syst. Evol. Microbiol.">
        <title>The Global Catalogue of Microorganisms (GCM) 10K type strain sequencing project: providing services to taxonomists for standard genome sequencing and annotation.</title>
        <authorList>
            <consortium name="The Broad Institute Genomics Platform"/>
            <consortium name="The Broad Institute Genome Sequencing Center for Infectious Disease"/>
            <person name="Wu L."/>
            <person name="Ma J."/>
        </authorList>
    </citation>
    <scope>NUCLEOTIDE SEQUENCE [LARGE SCALE GENOMIC DNA]</scope>
    <source>
        <strain evidence="2">JCM 16953</strain>
    </source>
</reference>
<organism evidence="1 2">
    <name type="scientific">Nocardioides panacisoli</name>
    <dbReference type="NCBI Taxonomy" id="627624"/>
    <lineage>
        <taxon>Bacteria</taxon>
        <taxon>Bacillati</taxon>
        <taxon>Actinomycetota</taxon>
        <taxon>Actinomycetes</taxon>
        <taxon>Propionibacteriales</taxon>
        <taxon>Nocardioidaceae</taxon>
        <taxon>Nocardioides</taxon>
    </lineage>
</organism>
<keyword evidence="2" id="KW-1185">Reference proteome</keyword>
<comment type="caution">
    <text evidence="1">The sequence shown here is derived from an EMBL/GenBank/DDBJ whole genome shotgun (WGS) entry which is preliminary data.</text>
</comment>